<organism evidence="1">
    <name type="scientific">Marseillevirus LCMAC102</name>
    <dbReference type="NCBI Taxonomy" id="2506603"/>
    <lineage>
        <taxon>Viruses</taxon>
        <taxon>Varidnaviria</taxon>
        <taxon>Bamfordvirae</taxon>
        <taxon>Nucleocytoviricota</taxon>
        <taxon>Megaviricetes</taxon>
        <taxon>Pimascovirales</taxon>
        <taxon>Pimascovirales incertae sedis</taxon>
        <taxon>Marseilleviridae</taxon>
    </lineage>
</organism>
<sequence>MARNNNTLLLVIVGMLVLFAVYCAWNKKYDSSKKDSFARPQAVDLEFIQQSDENEDEFQLLNQSDESFQIGFGMGPGLYGSGRHTSEMIGN</sequence>
<proteinExistence type="predicted"/>
<reference evidence="1" key="1">
    <citation type="journal article" date="2019" name="MBio">
        <title>Virus Genomes from Deep Sea Sediments Expand the Ocean Megavirome and Support Independent Origins of Viral Gigantism.</title>
        <authorList>
            <person name="Backstrom D."/>
            <person name="Yutin N."/>
            <person name="Jorgensen S.L."/>
            <person name="Dharamshi J."/>
            <person name="Homa F."/>
            <person name="Zaremba-Niedwiedzka K."/>
            <person name="Spang A."/>
            <person name="Wolf Y.I."/>
            <person name="Koonin E.V."/>
            <person name="Ettema T.J."/>
        </authorList>
    </citation>
    <scope>NUCLEOTIDE SEQUENCE</scope>
</reference>
<evidence type="ECO:0000313" key="1">
    <source>
        <dbReference type="EMBL" id="QBK86543.1"/>
    </source>
</evidence>
<name>A0A481YTC0_9VIRU</name>
<protein>
    <submittedName>
        <fullName evidence="1">Uncharacterized protein</fullName>
    </submittedName>
</protein>
<accession>A0A481YTC0</accession>
<gene>
    <name evidence="1" type="ORF">LCMAC102_03380</name>
</gene>
<dbReference type="EMBL" id="MK500334">
    <property type="protein sequence ID" value="QBK86543.1"/>
    <property type="molecule type" value="Genomic_DNA"/>
</dbReference>